<dbReference type="PATRIC" id="fig|1073366.3.peg.2710"/>
<reference evidence="2 3" key="1">
    <citation type="submission" date="2013-10" db="EMBL/GenBank/DDBJ databases">
        <title>The Genome Sequence of Prevotella nigrescens CC14M.</title>
        <authorList>
            <consortium name="The Broad Institute Genomics Platform"/>
            <person name="Earl A."/>
            <person name="Allen-Vercoe E."/>
            <person name="Daigneault M."/>
            <person name="Young S.K."/>
            <person name="Zeng Q."/>
            <person name="Gargeya S."/>
            <person name="Fitzgerald M."/>
            <person name="Abouelleil A."/>
            <person name="Alvarado L."/>
            <person name="Chapman S.B."/>
            <person name="Gainer-Dewar J."/>
            <person name="Goldberg J."/>
            <person name="Griggs A."/>
            <person name="Gujja S."/>
            <person name="Hansen M."/>
            <person name="Howarth C."/>
            <person name="Imamovic A."/>
            <person name="Ireland A."/>
            <person name="Larimer J."/>
            <person name="McCowan C."/>
            <person name="Murphy C."/>
            <person name="Pearson M."/>
            <person name="Poon T.W."/>
            <person name="Priest M."/>
            <person name="Roberts A."/>
            <person name="Saif S."/>
            <person name="Shea T."/>
            <person name="Sykes S."/>
            <person name="Wortman J."/>
            <person name="Nusbaum C."/>
            <person name="Birren B."/>
        </authorList>
    </citation>
    <scope>NUCLEOTIDE SEQUENCE [LARGE SCALE GENOMIC DNA]</scope>
    <source>
        <strain evidence="2 3">CC14M</strain>
    </source>
</reference>
<dbReference type="Proteomes" id="UP000018727">
    <property type="component" value="Unassembled WGS sequence"/>
</dbReference>
<dbReference type="EMBL" id="AZJH01000053">
    <property type="protein sequence ID" value="ETD22262.1"/>
    <property type="molecule type" value="Genomic_DNA"/>
</dbReference>
<dbReference type="AlphaFoldDB" id="V8C5A5"/>
<dbReference type="HOGENOM" id="CLU_196044_0_0_10"/>
<organism evidence="2 3">
    <name type="scientific">Prevotella nigrescens CC14M</name>
    <dbReference type="NCBI Taxonomy" id="1073366"/>
    <lineage>
        <taxon>Bacteria</taxon>
        <taxon>Pseudomonadati</taxon>
        <taxon>Bacteroidota</taxon>
        <taxon>Bacteroidia</taxon>
        <taxon>Bacteroidales</taxon>
        <taxon>Prevotellaceae</taxon>
        <taxon>Prevotella</taxon>
    </lineage>
</organism>
<evidence type="ECO:0000256" key="1">
    <source>
        <dbReference type="SAM" id="MobiDB-lite"/>
    </source>
</evidence>
<proteinExistence type="predicted"/>
<feature type="compositionally biased region" description="Basic and acidic residues" evidence="1">
    <location>
        <begin position="52"/>
        <end position="61"/>
    </location>
</feature>
<feature type="region of interest" description="Disordered" evidence="1">
    <location>
        <begin position="33"/>
        <end position="61"/>
    </location>
</feature>
<comment type="caution">
    <text evidence="2">The sequence shown here is derived from an EMBL/GenBank/DDBJ whole genome shotgun (WGS) entry which is preliminary data.</text>
</comment>
<sequence>MKQNQMEKRIYEKPQVQTIGIEPYNCLLNLSGNGGHNKANDDNSGLNAKQAWFDEERTIDN</sequence>
<evidence type="ECO:0000313" key="3">
    <source>
        <dbReference type="Proteomes" id="UP000018727"/>
    </source>
</evidence>
<evidence type="ECO:0000313" key="2">
    <source>
        <dbReference type="EMBL" id="ETD22262.1"/>
    </source>
</evidence>
<name>V8C5A5_9BACT</name>
<keyword evidence="3" id="KW-1185">Reference proteome</keyword>
<gene>
    <name evidence="2" type="ORF">HMPREF1173_02644</name>
</gene>
<protein>
    <submittedName>
        <fullName evidence="2">Uncharacterized protein</fullName>
    </submittedName>
</protein>
<accession>V8C5A5</accession>